<evidence type="ECO:0000313" key="5">
    <source>
        <dbReference type="Proteomes" id="UP001485043"/>
    </source>
</evidence>
<name>A0AAW1SVB5_9CHLO</name>
<keyword evidence="2" id="KW-0732">Signal</keyword>
<dbReference type="InterPro" id="IPR008971">
    <property type="entry name" value="HSP40/DnaJ_pept-bd"/>
</dbReference>
<dbReference type="Pfam" id="PF00226">
    <property type="entry name" value="DnaJ"/>
    <property type="match status" value="1"/>
</dbReference>
<dbReference type="Pfam" id="PF01556">
    <property type="entry name" value="DnaJ_C"/>
    <property type="match status" value="1"/>
</dbReference>
<feature type="region of interest" description="Disordered" evidence="1">
    <location>
        <begin position="152"/>
        <end position="173"/>
    </location>
</feature>
<sequence>MRSTYYSLCILLLSFLIGPAIAGKDYYELLQVPRGADEQVIKRSYKKLALANHPDKVSGGKQEKEKAAKRFSEISTAYESGGGGGGGGPGDIFSQFFGGGGGPFGGFGALAALGEAKRKKNRYQRVLMCTSSLRSCCGISIVGNTFTVKRDKKRGQAGKGQAGSATARTSRRSQVCHQDGARHPGFLRKGNDLYLNATISLTDALVGFSTEVEHLDGHKLIKDEGIAFPDQAKRLCNLYVTYTVAFPKKLSSVQQASVREVFKGLTHEEL</sequence>
<dbReference type="Gene3D" id="1.10.287.110">
    <property type="entry name" value="DnaJ domain"/>
    <property type="match status" value="1"/>
</dbReference>
<feature type="domain" description="J" evidence="3">
    <location>
        <begin position="25"/>
        <end position="97"/>
    </location>
</feature>
<feature type="chain" id="PRO_5043946052" description="J domain-containing protein" evidence="2">
    <location>
        <begin position="23"/>
        <end position="270"/>
    </location>
</feature>
<dbReference type="SMART" id="SM00271">
    <property type="entry name" value="DnaJ"/>
    <property type="match status" value="1"/>
</dbReference>
<dbReference type="EMBL" id="JALJOV010000970">
    <property type="protein sequence ID" value="KAK9857556.1"/>
    <property type="molecule type" value="Genomic_DNA"/>
</dbReference>
<evidence type="ECO:0000256" key="1">
    <source>
        <dbReference type="SAM" id="MobiDB-lite"/>
    </source>
</evidence>
<dbReference type="SUPFAM" id="SSF46565">
    <property type="entry name" value="Chaperone J-domain"/>
    <property type="match status" value="1"/>
</dbReference>
<dbReference type="GO" id="GO:0030544">
    <property type="term" value="F:Hsp70 protein binding"/>
    <property type="evidence" value="ECO:0007669"/>
    <property type="project" value="InterPro"/>
</dbReference>
<evidence type="ECO:0000313" key="4">
    <source>
        <dbReference type="EMBL" id="KAK9857556.1"/>
    </source>
</evidence>
<evidence type="ECO:0000259" key="3">
    <source>
        <dbReference type="PROSITE" id="PS50076"/>
    </source>
</evidence>
<dbReference type="Gene3D" id="2.60.260.20">
    <property type="entry name" value="Urease metallochaperone UreE, N-terminal domain"/>
    <property type="match status" value="1"/>
</dbReference>
<evidence type="ECO:0000256" key="2">
    <source>
        <dbReference type="SAM" id="SignalP"/>
    </source>
</evidence>
<protein>
    <recommendedName>
        <fullName evidence="3">J domain-containing protein</fullName>
    </recommendedName>
</protein>
<gene>
    <name evidence="4" type="ORF">WJX84_008092</name>
</gene>
<dbReference type="InterPro" id="IPR002939">
    <property type="entry name" value="DnaJ_C"/>
</dbReference>
<dbReference type="PRINTS" id="PR00625">
    <property type="entry name" value="JDOMAIN"/>
</dbReference>
<reference evidence="4 5" key="1">
    <citation type="journal article" date="2024" name="Nat. Commun.">
        <title>Phylogenomics reveals the evolutionary origins of lichenization in chlorophyte algae.</title>
        <authorList>
            <person name="Puginier C."/>
            <person name="Libourel C."/>
            <person name="Otte J."/>
            <person name="Skaloud P."/>
            <person name="Haon M."/>
            <person name="Grisel S."/>
            <person name="Petersen M."/>
            <person name="Berrin J.G."/>
            <person name="Delaux P.M."/>
            <person name="Dal Grande F."/>
            <person name="Keller J."/>
        </authorList>
    </citation>
    <scope>NUCLEOTIDE SEQUENCE [LARGE SCALE GENOMIC DNA]</scope>
    <source>
        <strain evidence="4 5">SAG 2523</strain>
    </source>
</reference>
<dbReference type="InterPro" id="IPR001623">
    <property type="entry name" value="DnaJ_domain"/>
</dbReference>
<keyword evidence="5" id="KW-1185">Reference proteome</keyword>
<feature type="signal peptide" evidence="2">
    <location>
        <begin position="1"/>
        <end position="22"/>
    </location>
</feature>
<dbReference type="InterPro" id="IPR036869">
    <property type="entry name" value="J_dom_sf"/>
</dbReference>
<dbReference type="CDD" id="cd06257">
    <property type="entry name" value="DnaJ"/>
    <property type="match status" value="1"/>
</dbReference>
<organism evidence="4 5">
    <name type="scientific">Apatococcus fuscideae</name>
    <dbReference type="NCBI Taxonomy" id="2026836"/>
    <lineage>
        <taxon>Eukaryota</taxon>
        <taxon>Viridiplantae</taxon>
        <taxon>Chlorophyta</taxon>
        <taxon>core chlorophytes</taxon>
        <taxon>Trebouxiophyceae</taxon>
        <taxon>Chlorellales</taxon>
        <taxon>Chlorellaceae</taxon>
        <taxon>Apatococcus</taxon>
    </lineage>
</organism>
<dbReference type="GO" id="GO:0051082">
    <property type="term" value="F:unfolded protein binding"/>
    <property type="evidence" value="ECO:0007669"/>
    <property type="project" value="InterPro"/>
</dbReference>
<dbReference type="InterPro" id="IPR044713">
    <property type="entry name" value="DNJA1/2-like"/>
</dbReference>
<dbReference type="GO" id="GO:0006457">
    <property type="term" value="P:protein folding"/>
    <property type="evidence" value="ECO:0007669"/>
    <property type="project" value="InterPro"/>
</dbReference>
<dbReference type="PROSITE" id="PS50076">
    <property type="entry name" value="DNAJ_2"/>
    <property type="match status" value="1"/>
</dbReference>
<dbReference type="Proteomes" id="UP001485043">
    <property type="component" value="Unassembled WGS sequence"/>
</dbReference>
<proteinExistence type="predicted"/>
<feature type="compositionally biased region" description="Polar residues" evidence="1">
    <location>
        <begin position="164"/>
        <end position="173"/>
    </location>
</feature>
<comment type="caution">
    <text evidence="4">The sequence shown here is derived from an EMBL/GenBank/DDBJ whole genome shotgun (WGS) entry which is preliminary data.</text>
</comment>
<accession>A0AAW1SVB5</accession>
<dbReference type="AlphaFoldDB" id="A0AAW1SVB5"/>
<dbReference type="PANTHER" id="PTHR43888">
    <property type="entry name" value="DNAJ-LIKE-2, ISOFORM A-RELATED"/>
    <property type="match status" value="1"/>
</dbReference>
<dbReference type="SUPFAM" id="SSF49493">
    <property type="entry name" value="HSP40/DnaJ peptide-binding domain"/>
    <property type="match status" value="1"/>
</dbReference>